<dbReference type="InterPro" id="IPR002686">
    <property type="entry name" value="Transposase_17"/>
</dbReference>
<dbReference type="PANTHER" id="PTHR34322">
    <property type="entry name" value="TRANSPOSASE, Y1_TNP DOMAIN-CONTAINING"/>
    <property type="match status" value="1"/>
</dbReference>
<proteinExistence type="predicted"/>
<dbReference type="InterPro" id="IPR036515">
    <property type="entry name" value="Transposase_17_sf"/>
</dbReference>
<dbReference type="Gene3D" id="3.30.70.1290">
    <property type="entry name" value="Transposase IS200-like"/>
    <property type="match status" value="1"/>
</dbReference>
<dbReference type="SUPFAM" id="SSF143422">
    <property type="entry name" value="Transposase IS200-like"/>
    <property type="match status" value="1"/>
</dbReference>
<dbReference type="SMART" id="SM01321">
    <property type="entry name" value="Y1_Tnp"/>
    <property type="match status" value="1"/>
</dbReference>
<dbReference type="PANTHER" id="PTHR34322:SF2">
    <property type="entry name" value="TRANSPOSASE IS200-LIKE DOMAIN-CONTAINING PROTEIN"/>
    <property type="match status" value="1"/>
</dbReference>
<evidence type="ECO:0000313" key="4">
    <source>
        <dbReference type="Proteomes" id="UP001597173"/>
    </source>
</evidence>
<feature type="domain" description="Transposase IS200-like" evidence="2">
    <location>
        <begin position="9"/>
        <end position="123"/>
    </location>
</feature>
<dbReference type="Proteomes" id="UP001597173">
    <property type="component" value="Unassembled WGS sequence"/>
</dbReference>
<dbReference type="Pfam" id="PF01797">
    <property type="entry name" value="Y1_Tnp"/>
    <property type="match status" value="1"/>
</dbReference>
<protein>
    <submittedName>
        <fullName evidence="3">Transposase</fullName>
    </submittedName>
</protein>
<gene>
    <name evidence="3" type="ORF">ACFQ33_13340</name>
</gene>
<evidence type="ECO:0000313" key="3">
    <source>
        <dbReference type="EMBL" id="MFD1328874.1"/>
    </source>
</evidence>
<name>A0ABW3YY35_MYCRA</name>
<comment type="caution">
    <text evidence="3">The sequence shown here is derived from an EMBL/GenBank/DDBJ whole genome shotgun (WGS) entry which is preliminary data.</text>
</comment>
<dbReference type="EMBL" id="JBHTNF010000007">
    <property type="protein sequence ID" value="MFD1328874.1"/>
    <property type="molecule type" value="Genomic_DNA"/>
</dbReference>
<feature type="region of interest" description="Disordered" evidence="1">
    <location>
        <begin position="202"/>
        <end position="221"/>
    </location>
</feature>
<keyword evidence="4" id="KW-1185">Reference proteome</keyword>
<evidence type="ECO:0000259" key="2">
    <source>
        <dbReference type="SMART" id="SM01321"/>
    </source>
</evidence>
<evidence type="ECO:0000256" key="1">
    <source>
        <dbReference type="SAM" id="MobiDB-lite"/>
    </source>
</evidence>
<organism evidence="3 4">
    <name type="scientific">Mycoplana ramosa</name>
    <name type="common">Mycoplana bullata</name>
    <dbReference type="NCBI Taxonomy" id="40837"/>
    <lineage>
        <taxon>Bacteria</taxon>
        <taxon>Pseudomonadati</taxon>
        <taxon>Pseudomonadota</taxon>
        <taxon>Alphaproteobacteria</taxon>
        <taxon>Hyphomicrobiales</taxon>
        <taxon>Rhizobiaceae</taxon>
        <taxon>Mycoplana</taxon>
    </lineage>
</organism>
<sequence>MPRTARIVIPGIPHHVTQRGNRRQPVFFRDEDYELYKELLAECCGRAGVSIWSYCLMTNHVHLIAVPKTEDALARGIGEAHRRYTSEINRRKRWTGYLWQGRFASFAMDEAYTLQAARYVERNPVAEKMVRRAEDYAWSSTRAHIAGRDDGLVQTAPLRAYVDDWRAFLKADPADDFAAHFERHASSGWPLGEKQFLARLERRTGHPMQPAPRGRPRKDAA</sequence>
<dbReference type="RefSeq" id="WP_374839520.1">
    <property type="nucleotide sequence ID" value="NZ_JBHEEW010000009.1"/>
</dbReference>
<reference evidence="4" key="1">
    <citation type="journal article" date="2019" name="Int. J. Syst. Evol. Microbiol.">
        <title>The Global Catalogue of Microorganisms (GCM) 10K type strain sequencing project: providing services to taxonomists for standard genome sequencing and annotation.</title>
        <authorList>
            <consortium name="The Broad Institute Genomics Platform"/>
            <consortium name="The Broad Institute Genome Sequencing Center for Infectious Disease"/>
            <person name="Wu L."/>
            <person name="Ma J."/>
        </authorList>
    </citation>
    <scope>NUCLEOTIDE SEQUENCE [LARGE SCALE GENOMIC DNA]</scope>
    <source>
        <strain evidence="4">CCUG 55609</strain>
    </source>
</reference>
<accession>A0ABW3YY35</accession>